<feature type="binding site" evidence="9">
    <location>
        <position position="121"/>
    </location>
    <ligand>
        <name>1-deoxy-D-xylulose 5-phosphate</name>
        <dbReference type="ChEBI" id="CHEBI:57792"/>
    </ligand>
</feature>
<feature type="binding site" evidence="9">
    <location>
        <position position="213"/>
    </location>
    <ligand>
        <name>1-deoxy-D-xylulose 5-phosphate</name>
        <dbReference type="ChEBI" id="CHEBI:57792"/>
    </ligand>
</feature>
<keyword evidence="5 9" id="KW-0560">Oxidoreductase</keyword>
<dbReference type="NCBIfam" id="TIGR00243">
    <property type="entry name" value="Dxr"/>
    <property type="match status" value="1"/>
</dbReference>
<dbReference type="FunFam" id="3.40.50.720:FF:000045">
    <property type="entry name" value="1-deoxy-D-xylulose 5-phosphate reductoisomerase"/>
    <property type="match status" value="1"/>
</dbReference>
<feature type="binding site" evidence="9">
    <location>
        <position position="36"/>
    </location>
    <ligand>
        <name>NADPH</name>
        <dbReference type="ChEBI" id="CHEBI:57783"/>
    </ligand>
</feature>
<dbReference type="NCBIfam" id="NF009114">
    <property type="entry name" value="PRK12464.1"/>
    <property type="match status" value="1"/>
</dbReference>
<feature type="binding site" evidence="9">
    <location>
        <position position="12"/>
    </location>
    <ligand>
        <name>NADPH</name>
        <dbReference type="ChEBI" id="CHEBI:57783"/>
    </ligand>
</feature>
<comment type="caution">
    <text evidence="13">The sequence shown here is derived from an EMBL/GenBank/DDBJ whole genome shotgun (WGS) entry which is preliminary data.</text>
</comment>
<evidence type="ECO:0000256" key="9">
    <source>
        <dbReference type="HAMAP-Rule" id="MF_00183"/>
    </source>
</evidence>
<feature type="binding site" evidence="9">
    <location>
        <position position="148"/>
    </location>
    <ligand>
        <name>1-deoxy-D-xylulose 5-phosphate</name>
        <dbReference type="ChEBI" id="CHEBI:57792"/>
    </ligand>
</feature>
<dbReference type="HAMAP" id="MF_00183">
    <property type="entry name" value="DXP_reductoisom"/>
    <property type="match status" value="1"/>
</dbReference>
<feature type="binding site" evidence="9">
    <location>
        <position position="195"/>
    </location>
    <ligand>
        <name>1-deoxy-D-xylulose 5-phosphate</name>
        <dbReference type="ChEBI" id="CHEBI:57792"/>
    </ligand>
</feature>
<feature type="binding site" evidence="9">
    <location>
        <position position="217"/>
    </location>
    <ligand>
        <name>1-deoxy-D-xylulose 5-phosphate</name>
        <dbReference type="ChEBI" id="CHEBI:57792"/>
    </ligand>
</feature>
<feature type="domain" description="1-deoxy-D-xylulose 5-phosphate reductoisomerase C-terminal" evidence="11">
    <location>
        <begin position="142"/>
        <end position="225"/>
    </location>
</feature>
<dbReference type="Proteomes" id="UP000194903">
    <property type="component" value="Unassembled WGS sequence"/>
</dbReference>
<feature type="binding site" evidence="9">
    <location>
        <position position="146"/>
    </location>
    <ligand>
        <name>Mn(2+)</name>
        <dbReference type="ChEBI" id="CHEBI:29035"/>
    </ligand>
</feature>
<dbReference type="InterPro" id="IPR013644">
    <property type="entry name" value="DXP_reductoisomerase_C"/>
</dbReference>
<accession>A0A252F6B2</accession>
<dbReference type="PANTHER" id="PTHR30525:SF0">
    <property type="entry name" value="1-DEOXY-D-XYLULOSE 5-PHOSPHATE REDUCTOISOMERASE, CHLOROPLASTIC"/>
    <property type="match status" value="1"/>
</dbReference>
<organism evidence="13 14">
    <name type="scientific">Butyricicoccus porcorum</name>
    <dbReference type="NCBI Taxonomy" id="1945634"/>
    <lineage>
        <taxon>Bacteria</taxon>
        <taxon>Bacillati</taxon>
        <taxon>Bacillota</taxon>
        <taxon>Clostridia</taxon>
        <taxon>Eubacteriales</taxon>
        <taxon>Butyricicoccaceae</taxon>
        <taxon>Butyricicoccus</taxon>
    </lineage>
</organism>
<keyword evidence="13" id="KW-0413">Isomerase</keyword>
<dbReference type="Pfam" id="PF08436">
    <property type="entry name" value="DXP_redisom_C"/>
    <property type="match status" value="1"/>
</dbReference>
<dbReference type="InterPro" id="IPR003821">
    <property type="entry name" value="DXP_reductoisomerase"/>
</dbReference>
<dbReference type="InterPro" id="IPR036169">
    <property type="entry name" value="DXPR_C_sf"/>
</dbReference>
<dbReference type="PIRSF" id="PIRSF006205">
    <property type="entry name" value="Dxp_reductismrs"/>
    <property type="match status" value="1"/>
</dbReference>
<comment type="caution">
    <text evidence="9">Lacks conserved residue(s) required for the propagation of feature annotation.</text>
</comment>
<dbReference type="AlphaFoldDB" id="A0A252F6B2"/>
<name>A0A252F6B2_9FIRM</name>
<dbReference type="GO" id="GO:0030145">
    <property type="term" value="F:manganese ion binding"/>
    <property type="evidence" value="ECO:0007669"/>
    <property type="project" value="TreeGrafter"/>
</dbReference>
<evidence type="ECO:0000256" key="4">
    <source>
        <dbReference type="ARBA" id="ARBA00022857"/>
    </source>
</evidence>
<keyword evidence="3 9" id="KW-0479">Metal-binding</keyword>
<evidence type="ECO:0000313" key="13">
    <source>
        <dbReference type="EMBL" id="OUM21296.1"/>
    </source>
</evidence>
<evidence type="ECO:0000256" key="7">
    <source>
        <dbReference type="ARBA" id="ARBA00023229"/>
    </source>
</evidence>
<dbReference type="SUPFAM" id="SSF55347">
    <property type="entry name" value="Glyceraldehyde-3-phosphate dehydrogenase-like, C-terminal domain"/>
    <property type="match status" value="1"/>
</dbReference>
<comment type="function">
    <text evidence="9">Catalyzes the NADPH-dependent rearrangement and reduction of 1-deoxy-D-xylulose-5-phosphate (DXP) to 2-C-methyl-D-erythritol 4-phosphate (MEP).</text>
</comment>
<feature type="binding site" evidence="9">
    <location>
        <position position="13"/>
    </location>
    <ligand>
        <name>NADPH</name>
        <dbReference type="ChEBI" id="CHEBI:57783"/>
    </ligand>
</feature>
<dbReference type="EMBL" id="NHOC01000002">
    <property type="protein sequence ID" value="OUM21296.1"/>
    <property type="molecule type" value="Genomic_DNA"/>
</dbReference>
<dbReference type="EC" id="1.1.1.267" evidence="9"/>
<dbReference type="GO" id="GO:0016853">
    <property type="term" value="F:isomerase activity"/>
    <property type="evidence" value="ECO:0007669"/>
    <property type="project" value="UniProtKB-KW"/>
</dbReference>
<dbReference type="OrthoDB" id="9806546at2"/>
<feature type="binding site" evidence="9">
    <location>
        <position position="201"/>
    </location>
    <ligand>
        <name>NADPH</name>
        <dbReference type="ChEBI" id="CHEBI:57783"/>
    </ligand>
</feature>
<dbReference type="GO" id="GO:0070402">
    <property type="term" value="F:NADPH binding"/>
    <property type="evidence" value="ECO:0007669"/>
    <property type="project" value="InterPro"/>
</dbReference>
<dbReference type="PANTHER" id="PTHR30525">
    <property type="entry name" value="1-DEOXY-D-XYLULOSE 5-PHOSPHATE REDUCTOISOMERASE"/>
    <property type="match status" value="1"/>
</dbReference>
<dbReference type="SUPFAM" id="SSF51735">
    <property type="entry name" value="NAD(P)-binding Rossmann-fold domains"/>
    <property type="match status" value="1"/>
</dbReference>
<dbReference type="GO" id="GO:0051484">
    <property type="term" value="P:isopentenyl diphosphate biosynthetic process, methylerythritol 4-phosphate pathway involved in terpenoid biosynthetic process"/>
    <property type="evidence" value="ECO:0007669"/>
    <property type="project" value="UniProtKB-ARBA"/>
</dbReference>
<dbReference type="RefSeq" id="WP_087017095.1">
    <property type="nucleotide sequence ID" value="NZ_CP178353.1"/>
</dbReference>
<feature type="binding site" evidence="9">
    <location>
        <position position="148"/>
    </location>
    <ligand>
        <name>Mn(2+)</name>
        <dbReference type="ChEBI" id="CHEBI:29035"/>
    </ligand>
</feature>
<feature type="domain" description="1-deoxy-D-xylulose 5-phosphate reductoisomerase N-terminal" evidence="10">
    <location>
        <begin position="4"/>
        <end position="128"/>
    </location>
</feature>
<feature type="binding site" evidence="9">
    <location>
        <position position="217"/>
    </location>
    <ligand>
        <name>Mn(2+)</name>
        <dbReference type="ChEBI" id="CHEBI:29035"/>
    </ligand>
</feature>
<feature type="binding site" evidence="9">
    <location>
        <position position="11"/>
    </location>
    <ligand>
        <name>NADPH</name>
        <dbReference type="ChEBI" id="CHEBI:57783"/>
    </ligand>
</feature>
<evidence type="ECO:0000259" key="10">
    <source>
        <dbReference type="Pfam" id="PF02670"/>
    </source>
</evidence>
<dbReference type="UniPathway" id="UPA00056">
    <property type="reaction ID" value="UER00092"/>
</dbReference>
<keyword evidence="4 9" id="KW-0521">NADP</keyword>
<comment type="cofactor">
    <cofactor evidence="9">
        <name>Mg(2+)</name>
        <dbReference type="ChEBI" id="CHEBI:18420"/>
    </cofactor>
    <cofactor evidence="9">
        <name>Mn(2+)</name>
        <dbReference type="ChEBI" id="CHEBI:29035"/>
    </cofactor>
</comment>
<evidence type="ECO:0000256" key="1">
    <source>
        <dbReference type="ARBA" id="ARBA00005094"/>
    </source>
</evidence>
<feature type="binding site" evidence="9">
    <location>
        <position position="208"/>
    </location>
    <ligand>
        <name>1-deoxy-D-xylulose 5-phosphate</name>
        <dbReference type="ChEBI" id="CHEBI:57792"/>
    </ligand>
</feature>
<reference evidence="13 14" key="1">
    <citation type="submission" date="2017-05" db="EMBL/GenBank/DDBJ databases">
        <title>Butyricicoccus porcorum sp. nov. a butyrate-producing bacterium from the swine intestinal tract.</title>
        <authorList>
            <person name="Trachsel J."/>
            <person name="Humphrey S."/>
            <person name="Allen H.K."/>
        </authorList>
    </citation>
    <scope>NUCLEOTIDE SEQUENCE [LARGE SCALE GENOMIC DNA]</scope>
    <source>
        <strain evidence="13">BB10</strain>
    </source>
</reference>
<evidence type="ECO:0000259" key="12">
    <source>
        <dbReference type="Pfam" id="PF13288"/>
    </source>
</evidence>
<dbReference type="Pfam" id="PF13288">
    <property type="entry name" value="DXPR_C"/>
    <property type="match status" value="1"/>
</dbReference>
<dbReference type="InterPro" id="IPR013512">
    <property type="entry name" value="DXP_reductoisomerase_N"/>
</dbReference>
<dbReference type="InterPro" id="IPR026877">
    <property type="entry name" value="DXPR_C"/>
</dbReference>
<feature type="binding site" evidence="9">
    <location>
        <position position="172"/>
    </location>
    <ligand>
        <name>1-deoxy-D-xylulose 5-phosphate</name>
        <dbReference type="ChEBI" id="CHEBI:57792"/>
    </ligand>
</feature>
<evidence type="ECO:0000256" key="3">
    <source>
        <dbReference type="ARBA" id="ARBA00022723"/>
    </source>
</evidence>
<dbReference type="Gene3D" id="3.40.50.720">
    <property type="entry name" value="NAD(P)-binding Rossmann-like Domain"/>
    <property type="match status" value="1"/>
</dbReference>
<evidence type="ECO:0000256" key="2">
    <source>
        <dbReference type="ARBA" id="ARBA00006825"/>
    </source>
</evidence>
<dbReference type="GO" id="GO:0030604">
    <property type="term" value="F:1-deoxy-D-xylulose-5-phosphate reductoisomerase activity"/>
    <property type="evidence" value="ECO:0007669"/>
    <property type="project" value="UniProtKB-UniRule"/>
</dbReference>
<feature type="binding site" evidence="9">
    <location>
        <position position="122"/>
    </location>
    <ligand>
        <name>NADPH</name>
        <dbReference type="ChEBI" id="CHEBI:57783"/>
    </ligand>
</feature>
<comment type="pathway">
    <text evidence="1 9">Isoprenoid biosynthesis; isopentenyl diphosphate biosynthesis via DXP pathway; isopentenyl diphosphate from 1-deoxy-D-xylulose 5-phosphate: step 1/6.</text>
</comment>
<evidence type="ECO:0000259" key="11">
    <source>
        <dbReference type="Pfam" id="PF08436"/>
    </source>
</evidence>
<keyword evidence="6 9" id="KW-0464">Manganese</keyword>
<dbReference type="InterPro" id="IPR036291">
    <property type="entry name" value="NAD(P)-bd_dom_sf"/>
</dbReference>
<evidence type="ECO:0000256" key="6">
    <source>
        <dbReference type="ARBA" id="ARBA00023211"/>
    </source>
</evidence>
<protein>
    <recommendedName>
        <fullName evidence="9">1-deoxy-D-xylulose 5-phosphate reductoisomerase</fullName>
        <shortName evidence="9">DXP reductoisomerase</shortName>
        <ecNumber evidence="9">1.1.1.267</ecNumber>
    </recommendedName>
    <alternativeName>
        <fullName evidence="9">1-deoxyxylulose-5-phosphate reductoisomerase</fullName>
    </alternativeName>
    <alternativeName>
        <fullName evidence="9">2-C-methyl-D-erythritol 4-phosphate synthase</fullName>
    </alternativeName>
</protein>
<keyword evidence="9" id="KW-0460">Magnesium</keyword>
<feature type="domain" description="DXP reductoisomerase C-terminal" evidence="12">
    <location>
        <begin position="257"/>
        <end position="373"/>
    </location>
</feature>
<dbReference type="Pfam" id="PF02670">
    <property type="entry name" value="DXP_reductoisom"/>
    <property type="match status" value="1"/>
</dbReference>
<proteinExistence type="inferred from homology"/>
<comment type="similarity">
    <text evidence="2 9">Belongs to the DXR family.</text>
</comment>
<feature type="binding site" evidence="9">
    <location>
        <position position="147"/>
    </location>
    <ligand>
        <name>1-deoxy-D-xylulose 5-phosphate</name>
        <dbReference type="ChEBI" id="CHEBI:57792"/>
    </ligand>
</feature>
<evidence type="ECO:0000256" key="8">
    <source>
        <dbReference type="ARBA" id="ARBA00048543"/>
    </source>
</evidence>
<sequence length="380" mass="40936">MKNIVILGSTGSIGTQTVDILDSIDARVCAISVNTNIVRAEEQARLLHPSLVAVYDAASAAELAKKLADTDIRVVSGMDGLIEAATLPEADVVVTAVVGMVGLLPTIAAIDAGKDIALANKETLVCAGQIVMQRARDKDVAILPVDSEHSAIFQCLQGAAGNRLSRILLTASGGPFFGMSAQQLRHVTKEQALRHPNWSMGAKITIDSASMMNKGLELIEAMWLYDVEPDDIDIVVHRESIVHSAVEFEDGSVIAQLGNPDMRLPIQYALTYPQRVPCKVPPLDLPRRHNLTFFAPDEEAFPALGLARRAAAARGNLGAVMNGANEAAVDLFLHDRIPFYRIPELVRGAMDAVDYLPEITVDDVLESDRAAREVVYSLAE</sequence>
<feature type="binding site" evidence="9">
    <location>
        <position position="120"/>
    </location>
    <ligand>
        <name>NADPH</name>
        <dbReference type="ChEBI" id="CHEBI:57783"/>
    </ligand>
</feature>
<dbReference type="SUPFAM" id="SSF69055">
    <property type="entry name" value="1-deoxy-D-xylulose-5-phosphate reductoisomerase, C-terminal domain"/>
    <property type="match status" value="1"/>
</dbReference>
<keyword evidence="7 9" id="KW-0414">Isoprene biosynthesis</keyword>
<feature type="binding site" evidence="9">
    <location>
        <position position="214"/>
    </location>
    <ligand>
        <name>1-deoxy-D-xylulose 5-phosphate</name>
        <dbReference type="ChEBI" id="CHEBI:57792"/>
    </ligand>
</feature>
<dbReference type="Gene3D" id="1.10.1740.10">
    <property type="match status" value="1"/>
</dbReference>
<gene>
    <name evidence="9" type="primary">dxr</name>
    <name evidence="13" type="ORF">CBW42_01630</name>
</gene>
<evidence type="ECO:0000256" key="5">
    <source>
        <dbReference type="ARBA" id="ARBA00023002"/>
    </source>
</evidence>
<comment type="catalytic activity">
    <reaction evidence="8">
        <text>2-C-methyl-D-erythritol 4-phosphate + NADP(+) = 1-deoxy-D-xylulose 5-phosphate + NADPH + H(+)</text>
        <dbReference type="Rhea" id="RHEA:13717"/>
        <dbReference type="ChEBI" id="CHEBI:15378"/>
        <dbReference type="ChEBI" id="CHEBI:57783"/>
        <dbReference type="ChEBI" id="CHEBI:57792"/>
        <dbReference type="ChEBI" id="CHEBI:58262"/>
        <dbReference type="ChEBI" id="CHEBI:58349"/>
        <dbReference type="EC" id="1.1.1.267"/>
    </reaction>
    <physiologicalReaction direction="right-to-left" evidence="8">
        <dbReference type="Rhea" id="RHEA:13719"/>
    </physiologicalReaction>
</comment>
<feature type="binding site" evidence="9">
    <location>
        <position position="10"/>
    </location>
    <ligand>
        <name>NADPH</name>
        <dbReference type="ChEBI" id="CHEBI:57783"/>
    </ligand>
</feature>
<keyword evidence="14" id="KW-1185">Reference proteome</keyword>
<evidence type="ECO:0000313" key="14">
    <source>
        <dbReference type="Proteomes" id="UP000194903"/>
    </source>
</evidence>